<feature type="repeat" description="TPR" evidence="5">
    <location>
        <begin position="821"/>
        <end position="854"/>
    </location>
</feature>
<comment type="similarity">
    <text evidence="1">Belongs to the AfsR/DnrI/RedD regulatory family.</text>
</comment>
<dbReference type="InterPro" id="IPR027417">
    <property type="entry name" value="P-loop_NTPase"/>
</dbReference>
<organism evidence="8 9">
    <name type="scientific">Kibdelosporangium philippinense</name>
    <dbReference type="NCBI Taxonomy" id="211113"/>
    <lineage>
        <taxon>Bacteria</taxon>
        <taxon>Bacillati</taxon>
        <taxon>Actinomycetota</taxon>
        <taxon>Actinomycetes</taxon>
        <taxon>Pseudonocardiales</taxon>
        <taxon>Pseudonocardiaceae</taxon>
        <taxon>Kibdelosporangium</taxon>
    </lineage>
</organism>
<dbReference type="InterPro" id="IPR041664">
    <property type="entry name" value="AAA_16"/>
</dbReference>
<keyword evidence="5" id="KW-0802">TPR repeat</keyword>
<keyword evidence="3 6" id="KW-0238">DNA-binding</keyword>
<dbReference type="InterPro" id="IPR005158">
    <property type="entry name" value="BTAD"/>
</dbReference>
<dbReference type="Gene3D" id="1.10.10.10">
    <property type="entry name" value="Winged helix-like DNA-binding domain superfamily/Winged helix DNA-binding domain"/>
    <property type="match status" value="1"/>
</dbReference>
<sequence>MEFRLLGSLEVRHDGENVMLGGQRQRTVLAALLMRPNSVASVSYLAQAVWEKPPVAPESNLRTYVAGLRRVLGGDRLVTRPGGYLVSIQPGELDLDDFRRFADDGDKAWQEGDFTSAVEHFERALCLWRGQPLSGLLPGPVLRADIARLEDQRLTIAERYAHALIELGKPDTAVGDLRALIVEYPLREELWAQLMLALHRAGRQAEALDAFASARQHLIDELGIEPGARLRRVQQEILAGEQADEPDEEISAWRQLPMDIAEFIGRHAELRTLHAMAEPSSRTALAIATIHGMPGVGKTRLAVHFAHQLVDAGRFDQIQLWADLRGFDAERPPIPPSAVLEHFLRLLGIAGPLIPQELESRAALFRSRLAEKRALILLDNAASEEQIRPLLPGTQGSLVLITSRRNLAGLVGARGLPLDVLPQPEAINLLSLIAGDDRIEAEPQAAARTSALCGHLPIALSLAARRLRKRPMWTVSDLAARLEREERRLDQLAPGTREIQALFTMSYQALPAEQQRMFRLLGLHPGDDFTAESAAALAGIHPDDADFHLEAMLDEHLVQQNTPRRYRFHDLVKPYARELAAGQSAHPLYTWYLHATEAARMAFDPLRTRAFGFPPLPRDTVLPQFADHKEALAWYESERATLRVVVQVAAENGLPEVAWRLAWVLLSFYYRRSHWDDWIDVYQIALKAAKASDERHGEGIIWCGLGVAYSDLQQFTNAIDAHQHAQTILEEVDDLKGQAWNLNNLGVVYVYLDRLTTAADCFHRALVLFPQTGDRQGEGIALNNLGDTYRRLDRPDSAIKHLEQALKIQQEIGDKSESGLQFTYGTLGDIHHDAGNYKQAARSYEEALAVSKALGDQRTSARMLANLAQTLNADGDPEQARLRWQEAMKIFDELGDPQADTIRAQLG</sequence>
<dbReference type="InterPro" id="IPR011990">
    <property type="entry name" value="TPR-like_helical_dom_sf"/>
</dbReference>
<feature type="DNA-binding region" description="OmpR/PhoB-type" evidence="6">
    <location>
        <begin position="1"/>
        <end position="88"/>
    </location>
</feature>
<dbReference type="InterPro" id="IPR001867">
    <property type="entry name" value="OmpR/PhoB-type_DNA-bd"/>
</dbReference>
<dbReference type="SUPFAM" id="SSF52540">
    <property type="entry name" value="P-loop containing nucleoside triphosphate hydrolases"/>
    <property type="match status" value="1"/>
</dbReference>
<dbReference type="Proteomes" id="UP001521150">
    <property type="component" value="Unassembled WGS sequence"/>
</dbReference>
<dbReference type="InterPro" id="IPR019734">
    <property type="entry name" value="TPR_rpt"/>
</dbReference>
<proteinExistence type="inferred from homology"/>
<evidence type="ECO:0000256" key="2">
    <source>
        <dbReference type="ARBA" id="ARBA00023015"/>
    </source>
</evidence>
<dbReference type="RefSeq" id="WP_233729340.1">
    <property type="nucleotide sequence ID" value="NZ_JAJVCN010000003.1"/>
</dbReference>
<evidence type="ECO:0000313" key="9">
    <source>
        <dbReference type="Proteomes" id="UP001521150"/>
    </source>
</evidence>
<dbReference type="SMART" id="SM01043">
    <property type="entry name" value="BTAD"/>
    <property type="match status" value="1"/>
</dbReference>
<dbReference type="InterPro" id="IPR051677">
    <property type="entry name" value="AfsR-DnrI-RedD_regulator"/>
</dbReference>
<evidence type="ECO:0000256" key="3">
    <source>
        <dbReference type="ARBA" id="ARBA00023125"/>
    </source>
</evidence>
<reference evidence="8 9" key="1">
    <citation type="submission" date="2021-12" db="EMBL/GenBank/DDBJ databases">
        <title>Genome sequence of Kibdelosporangium philippinense ATCC 49844.</title>
        <authorList>
            <person name="Fedorov E.A."/>
            <person name="Omeragic M."/>
            <person name="Shalygina K.F."/>
            <person name="Maclea K.S."/>
        </authorList>
    </citation>
    <scope>NUCLEOTIDE SEQUENCE [LARGE SCALE GENOMIC DNA]</scope>
    <source>
        <strain evidence="8 9">ATCC 49844</strain>
    </source>
</reference>
<dbReference type="SMART" id="SM00028">
    <property type="entry name" value="TPR"/>
    <property type="match status" value="6"/>
</dbReference>
<dbReference type="Gene3D" id="1.25.40.10">
    <property type="entry name" value="Tetratricopeptide repeat domain"/>
    <property type="match status" value="3"/>
</dbReference>
<evidence type="ECO:0000256" key="1">
    <source>
        <dbReference type="ARBA" id="ARBA00005820"/>
    </source>
</evidence>
<dbReference type="SUPFAM" id="SSF48452">
    <property type="entry name" value="TPR-like"/>
    <property type="match status" value="2"/>
</dbReference>
<gene>
    <name evidence="8" type="ORF">LWC34_33875</name>
</gene>
<dbReference type="Pfam" id="PF03704">
    <property type="entry name" value="BTAD"/>
    <property type="match status" value="1"/>
</dbReference>
<feature type="domain" description="OmpR/PhoB-type" evidence="7">
    <location>
        <begin position="1"/>
        <end position="88"/>
    </location>
</feature>
<dbReference type="InterPro" id="IPR036388">
    <property type="entry name" value="WH-like_DNA-bd_sf"/>
</dbReference>
<dbReference type="EMBL" id="JAJVCN010000003">
    <property type="protein sequence ID" value="MCE7007774.1"/>
    <property type="molecule type" value="Genomic_DNA"/>
</dbReference>
<evidence type="ECO:0000256" key="5">
    <source>
        <dbReference type="PROSITE-ProRule" id="PRU00339"/>
    </source>
</evidence>
<feature type="repeat" description="TPR" evidence="5">
    <location>
        <begin position="739"/>
        <end position="772"/>
    </location>
</feature>
<dbReference type="SUPFAM" id="SSF46894">
    <property type="entry name" value="C-terminal effector domain of the bipartite response regulators"/>
    <property type="match status" value="1"/>
</dbReference>
<keyword evidence="2" id="KW-0805">Transcription regulation</keyword>
<protein>
    <submittedName>
        <fullName evidence="8">Tetratricopeptide repeat protein</fullName>
    </submittedName>
</protein>
<evidence type="ECO:0000313" key="8">
    <source>
        <dbReference type="EMBL" id="MCE7007774.1"/>
    </source>
</evidence>
<dbReference type="Gene3D" id="3.40.50.300">
    <property type="entry name" value="P-loop containing nucleotide triphosphate hydrolases"/>
    <property type="match status" value="1"/>
</dbReference>
<keyword evidence="9" id="KW-1185">Reference proteome</keyword>
<dbReference type="Pfam" id="PF13424">
    <property type="entry name" value="TPR_12"/>
    <property type="match status" value="2"/>
</dbReference>
<dbReference type="SMART" id="SM00862">
    <property type="entry name" value="Trans_reg_C"/>
    <property type="match status" value="1"/>
</dbReference>
<dbReference type="PROSITE" id="PS50005">
    <property type="entry name" value="TPR"/>
    <property type="match status" value="3"/>
</dbReference>
<accession>A0ABS8ZJ01</accession>
<dbReference type="PRINTS" id="PR00364">
    <property type="entry name" value="DISEASERSIST"/>
</dbReference>
<dbReference type="PANTHER" id="PTHR35807:SF1">
    <property type="entry name" value="TRANSCRIPTIONAL REGULATOR REDD"/>
    <property type="match status" value="1"/>
</dbReference>
<dbReference type="Pfam" id="PF13191">
    <property type="entry name" value="AAA_16"/>
    <property type="match status" value="1"/>
</dbReference>
<evidence type="ECO:0000259" key="7">
    <source>
        <dbReference type="PROSITE" id="PS51755"/>
    </source>
</evidence>
<keyword evidence="4" id="KW-0804">Transcription</keyword>
<evidence type="ECO:0000256" key="6">
    <source>
        <dbReference type="PROSITE-ProRule" id="PRU01091"/>
    </source>
</evidence>
<comment type="caution">
    <text evidence="8">The sequence shown here is derived from an EMBL/GenBank/DDBJ whole genome shotgun (WGS) entry which is preliminary data.</text>
</comment>
<dbReference type="CDD" id="cd15831">
    <property type="entry name" value="BTAD"/>
    <property type="match status" value="1"/>
</dbReference>
<dbReference type="InterPro" id="IPR016032">
    <property type="entry name" value="Sig_transdc_resp-reg_C-effctor"/>
</dbReference>
<evidence type="ECO:0000256" key="4">
    <source>
        <dbReference type="ARBA" id="ARBA00023163"/>
    </source>
</evidence>
<feature type="repeat" description="TPR" evidence="5">
    <location>
        <begin position="779"/>
        <end position="812"/>
    </location>
</feature>
<name>A0ABS8ZJ01_9PSEU</name>
<dbReference type="PANTHER" id="PTHR35807">
    <property type="entry name" value="TRANSCRIPTIONAL REGULATOR REDD-RELATED"/>
    <property type="match status" value="1"/>
</dbReference>
<dbReference type="PROSITE" id="PS51755">
    <property type="entry name" value="OMPR_PHOB"/>
    <property type="match status" value="1"/>
</dbReference>